<gene>
    <name evidence="1" type="ORF">PAPOLLO_LOCUS17759</name>
</gene>
<dbReference type="OrthoDB" id="7492319at2759"/>
<evidence type="ECO:0000313" key="2">
    <source>
        <dbReference type="Proteomes" id="UP000691718"/>
    </source>
</evidence>
<dbReference type="EMBL" id="CAJQZP010001148">
    <property type="protein sequence ID" value="CAG5022569.1"/>
    <property type="molecule type" value="Genomic_DNA"/>
</dbReference>
<evidence type="ECO:0000313" key="1">
    <source>
        <dbReference type="EMBL" id="CAG5022569.1"/>
    </source>
</evidence>
<proteinExistence type="predicted"/>
<dbReference type="Proteomes" id="UP000691718">
    <property type="component" value="Unassembled WGS sequence"/>
</dbReference>
<protein>
    <submittedName>
        <fullName evidence="1">(apollo) hypothetical protein</fullName>
    </submittedName>
</protein>
<dbReference type="AlphaFoldDB" id="A0A8S3XGW9"/>
<keyword evidence="2" id="KW-1185">Reference proteome</keyword>
<organism evidence="1 2">
    <name type="scientific">Parnassius apollo</name>
    <name type="common">Apollo butterfly</name>
    <name type="synonym">Papilio apollo</name>
    <dbReference type="NCBI Taxonomy" id="110799"/>
    <lineage>
        <taxon>Eukaryota</taxon>
        <taxon>Metazoa</taxon>
        <taxon>Ecdysozoa</taxon>
        <taxon>Arthropoda</taxon>
        <taxon>Hexapoda</taxon>
        <taxon>Insecta</taxon>
        <taxon>Pterygota</taxon>
        <taxon>Neoptera</taxon>
        <taxon>Endopterygota</taxon>
        <taxon>Lepidoptera</taxon>
        <taxon>Glossata</taxon>
        <taxon>Ditrysia</taxon>
        <taxon>Papilionoidea</taxon>
        <taxon>Papilionidae</taxon>
        <taxon>Parnassiinae</taxon>
        <taxon>Parnassini</taxon>
        <taxon>Parnassius</taxon>
        <taxon>Parnassius</taxon>
    </lineage>
</organism>
<name>A0A8S3XGW9_PARAO</name>
<accession>A0A8S3XGW9</accession>
<sequence>MLGRNDAGRSIQGFFASGANNPVFATAVARALVGRVDVTRLSRKLGCVQAEALVAVVALWAARDSPGLTVSVEGEDERPATREEEQCRLNRLVGMPAEEAAAEVERSDAPGGRLGLTVTALIANKPLASRAVVSRVCLLCLASHLCCEEGELGAGGSEGAGEFTFEEVRCAIVSRGGQECARTSSGCRHPQQRDACGQWKHSLCHRS</sequence>
<reference evidence="1" key="1">
    <citation type="submission" date="2021-04" db="EMBL/GenBank/DDBJ databases">
        <authorList>
            <person name="Tunstrom K."/>
        </authorList>
    </citation>
    <scope>NUCLEOTIDE SEQUENCE</scope>
</reference>
<comment type="caution">
    <text evidence="1">The sequence shown here is derived from an EMBL/GenBank/DDBJ whole genome shotgun (WGS) entry which is preliminary data.</text>
</comment>